<feature type="region of interest" description="Disordered" evidence="1">
    <location>
        <begin position="231"/>
        <end position="274"/>
    </location>
</feature>
<keyword evidence="3" id="KW-1185">Reference proteome</keyword>
<accession>A0A5P1E2F4</accession>
<proteinExistence type="predicted"/>
<reference evidence="3" key="1">
    <citation type="journal article" date="2017" name="Nat. Commun.">
        <title>The asparagus genome sheds light on the origin and evolution of a young Y chromosome.</title>
        <authorList>
            <person name="Harkess A."/>
            <person name="Zhou J."/>
            <person name="Xu C."/>
            <person name="Bowers J.E."/>
            <person name="Van der Hulst R."/>
            <person name="Ayyampalayam S."/>
            <person name="Mercati F."/>
            <person name="Riccardi P."/>
            <person name="McKain M.R."/>
            <person name="Kakrana A."/>
            <person name="Tang H."/>
            <person name="Ray J."/>
            <person name="Groenendijk J."/>
            <person name="Arikit S."/>
            <person name="Mathioni S.M."/>
            <person name="Nakano M."/>
            <person name="Shan H."/>
            <person name="Telgmann-Rauber A."/>
            <person name="Kanno A."/>
            <person name="Yue Z."/>
            <person name="Chen H."/>
            <person name="Li W."/>
            <person name="Chen Y."/>
            <person name="Xu X."/>
            <person name="Zhang Y."/>
            <person name="Luo S."/>
            <person name="Chen H."/>
            <person name="Gao J."/>
            <person name="Mao Z."/>
            <person name="Pires J.C."/>
            <person name="Luo M."/>
            <person name="Kudrna D."/>
            <person name="Wing R.A."/>
            <person name="Meyers B.C."/>
            <person name="Yi K."/>
            <person name="Kong H."/>
            <person name="Lavrijsen P."/>
            <person name="Sunseri F."/>
            <person name="Falavigna A."/>
            <person name="Ye Y."/>
            <person name="Leebens-Mack J.H."/>
            <person name="Chen G."/>
        </authorList>
    </citation>
    <scope>NUCLEOTIDE SEQUENCE [LARGE SCALE GENOMIC DNA]</scope>
    <source>
        <strain evidence="3">cv. DH0086</strain>
    </source>
</reference>
<protein>
    <submittedName>
        <fullName evidence="2">Uncharacterized protein</fullName>
    </submittedName>
</protein>
<dbReference type="EMBL" id="CM007390">
    <property type="protein sequence ID" value="ONK56688.1"/>
    <property type="molecule type" value="Genomic_DNA"/>
</dbReference>
<dbReference type="AlphaFoldDB" id="A0A5P1E2F4"/>
<gene>
    <name evidence="2" type="ORF">A4U43_C10F11680</name>
</gene>
<feature type="compositionally biased region" description="Basic and acidic residues" evidence="1">
    <location>
        <begin position="248"/>
        <end position="274"/>
    </location>
</feature>
<dbReference type="Proteomes" id="UP000243459">
    <property type="component" value="Chromosome 10"/>
</dbReference>
<evidence type="ECO:0000256" key="1">
    <source>
        <dbReference type="SAM" id="MobiDB-lite"/>
    </source>
</evidence>
<sequence length="274" mass="30162">MVYKRICVSSNHLYFSIDDFDEEDLIADTPTLHFMYSSPQFDGQLPGDIFSEPTFNKNLEDDSFEGVFVETNPVEPAVGPTTPVDTPPAVIPPPPPVFQGEEGLSSQLHVLVKELLSDNPEASPELIAVSFKGVTINISRDSWAILRAAFPNLEEASTLPTKADRAIQISLSDLTDLASTSDPPPGFEKANNKAKRVKKKVTSGIHMPMPFKKHLSKMKKGKKSEVNSLELNHLHDPEARGILTCSKSSEDNESGSHSRVPEAKPLMVEKREDN</sequence>
<evidence type="ECO:0000313" key="2">
    <source>
        <dbReference type="EMBL" id="ONK56688.1"/>
    </source>
</evidence>
<evidence type="ECO:0000313" key="3">
    <source>
        <dbReference type="Proteomes" id="UP000243459"/>
    </source>
</evidence>
<name>A0A5P1E2F4_ASPOF</name>
<dbReference type="Gramene" id="ONK56688">
    <property type="protein sequence ID" value="ONK56688"/>
    <property type="gene ID" value="A4U43_C10F11680"/>
</dbReference>
<organism evidence="2 3">
    <name type="scientific">Asparagus officinalis</name>
    <name type="common">Garden asparagus</name>
    <dbReference type="NCBI Taxonomy" id="4686"/>
    <lineage>
        <taxon>Eukaryota</taxon>
        <taxon>Viridiplantae</taxon>
        <taxon>Streptophyta</taxon>
        <taxon>Embryophyta</taxon>
        <taxon>Tracheophyta</taxon>
        <taxon>Spermatophyta</taxon>
        <taxon>Magnoliopsida</taxon>
        <taxon>Liliopsida</taxon>
        <taxon>Asparagales</taxon>
        <taxon>Asparagaceae</taxon>
        <taxon>Asparagoideae</taxon>
        <taxon>Asparagus</taxon>
    </lineage>
</organism>